<dbReference type="Gene3D" id="3.30.1130.10">
    <property type="match status" value="1"/>
</dbReference>
<comment type="similarity">
    <text evidence="4">Belongs to the DHNA family.</text>
</comment>
<evidence type="ECO:0000256" key="4">
    <source>
        <dbReference type="ARBA" id="ARBA00005708"/>
    </source>
</evidence>
<comment type="caution">
    <text evidence="16">The sequence shown here is derived from an EMBL/GenBank/DDBJ whole genome shotgun (WGS) entry which is preliminary data.</text>
</comment>
<dbReference type="SUPFAM" id="SSF55620">
    <property type="entry name" value="Tetrahydrobiopterin biosynthesis enzymes-like"/>
    <property type="match status" value="1"/>
</dbReference>
<evidence type="ECO:0000256" key="13">
    <source>
        <dbReference type="ARBA" id="ARBA00032109"/>
    </source>
</evidence>
<evidence type="ECO:0000256" key="3">
    <source>
        <dbReference type="ARBA" id="ARBA00005013"/>
    </source>
</evidence>
<comment type="pathway">
    <text evidence="3">Cofactor biosynthesis; tetrahydrofolate biosynthesis; 2-amino-4-hydroxy-6-hydroxymethyl-7,8-dihydropteridine diphosphate from 7,8-dihydroneopterin triphosphate: step 3/4.</text>
</comment>
<name>A0A5C7EY44_9PROT</name>
<keyword evidence="8" id="KW-0289">Folate biosynthesis</keyword>
<dbReference type="EMBL" id="VPFL01000003">
    <property type="protein sequence ID" value="TXF13208.1"/>
    <property type="molecule type" value="Genomic_DNA"/>
</dbReference>
<evidence type="ECO:0000256" key="1">
    <source>
        <dbReference type="ARBA" id="ARBA00000693"/>
    </source>
</evidence>
<dbReference type="GO" id="GO:0046656">
    <property type="term" value="P:folic acid biosynthetic process"/>
    <property type="evidence" value="ECO:0007669"/>
    <property type="project" value="UniProtKB-KW"/>
</dbReference>
<dbReference type="AlphaFoldDB" id="A0A5C7EY44"/>
<keyword evidence="10" id="KW-0456">Lyase</keyword>
<dbReference type="InterPro" id="IPR006157">
    <property type="entry name" value="FolB_dom"/>
</dbReference>
<dbReference type="GO" id="GO:0004150">
    <property type="term" value="F:dihydroneopterin aldolase activity"/>
    <property type="evidence" value="ECO:0007669"/>
    <property type="project" value="UniProtKB-EC"/>
</dbReference>
<evidence type="ECO:0000256" key="12">
    <source>
        <dbReference type="ARBA" id="ARBA00031101"/>
    </source>
</evidence>
<evidence type="ECO:0000256" key="10">
    <source>
        <dbReference type="ARBA" id="ARBA00023239"/>
    </source>
</evidence>
<accession>A0A5C7EY44</accession>
<dbReference type="Proteomes" id="UP000321201">
    <property type="component" value="Unassembled WGS sequence"/>
</dbReference>
<keyword evidence="9" id="KW-0413">Isomerase</keyword>
<protein>
    <recommendedName>
        <fullName evidence="7">Dihydroneopterin aldolase</fullName>
        <ecNumber evidence="6">4.1.2.25</ecNumber>
        <ecNumber evidence="5">5.1.99.8</ecNumber>
    </recommendedName>
    <alternativeName>
        <fullName evidence="12">7,8-dihydroneopterin 2'-epimerase</fullName>
    </alternativeName>
    <alternativeName>
        <fullName evidence="14">7,8-dihydroneopterin aldolase</fullName>
    </alternativeName>
    <alternativeName>
        <fullName evidence="11">7,8-dihydroneopterin epimerase</fullName>
    </alternativeName>
    <alternativeName>
        <fullName evidence="13">Dihydroneopterin epimerase</fullName>
    </alternativeName>
</protein>
<evidence type="ECO:0000256" key="2">
    <source>
        <dbReference type="ARBA" id="ARBA00001353"/>
    </source>
</evidence>
<feature type="domain" description="Dihydroneopterin aldolase/epimerase" evidence="15">
    <location>
        <begin position="4"/>
        <end position="114"/>
    </location>
</feature>
<dbReference type="NCBIfam" id="TIGR00526">
    <property type="entry name" value="folB_dom"/>
    <property type="match status" value="1"/>
</dbReference>
<dbReference type="FunCoup" id="A0A5C7EY44">
    <property type="interactions" value="387"/>
</dbReference>
<evidence type="ECO:0000256" key="14">
    <source>
        <dbReference type="ARBA" id="ARBA00032903"/>
    </source>
</evidence>
<dbReference type="InterPro" id="IPR043133">
    <property type="entry name" value="GTP-CH-I_C/QueF"/>
</dbReference>
<evidence type="ECO:0000259" key="15">
    <source>
        <dbReference type="SMART" id="SM00905"/>
    </source>
</evidence>
<comment type="catalytic activity">
    <reaction evidence="2">
        <text>7,8-dihydroneopterin = 6-hydroxymethyl-7,8-dihydropterin + glycolaldehyde</text>
        <dbReference type="Rhea" id="RHEA:10540"/>
        <dbReference type="ChEBI" id="CHEBI:17001"/>
        <dbReference type="ChEBI" id="CHEBI:17071"/>
        <dbReference type="ChEBI" id="CHEBI:44841"/>
        <dbReference type="EC" id="4.1.2.25"/>
    </reaction>
</comment>
<dbReference type="GO" id="GO:0005737">
    <property type="term" value="C:cytoplasm"/>
    <property type="evidence" value="ECO:0007669"/>
    <property type="project" value="TreeGrafter"/>
</dbReference>
<evidence type="ECO:0000313" key="16">
    <source>
        <dbReference type="EMBL" id="TXF13208.1"/>
    </source>
</evidence>
<evidence type="ECO:0000256" key="5">
    <source>
        <dbReference type="ARBA" id="ARBA00012234"/>
    </source>
</evidence>
<dbReference type="InterPro" id="IPR006156">
    <property type="entry name" value="Dihydroneopterin_aldolase"/>
</dbReference>
<dbReference type="PANTHER" id="PTHR42844">
    <property type="entry name" value="DIHYDRONEOPTERIN ALDOLASE 1-RELATED"/>
    <property type="match status" value="1"/>
</dbReference>
<keyword evidence="17" id="KW-1185">Reference proteome</keyword>
<evidence type="ECO:0000256" key="7">
    <source>
        <dbReference type="ARBA" id="ARBA00018285"/>
    </source>
</evidence>
<dbReference type="InParanoid" id="A0A5C7EY44"/>
<evidence type="ECO:0000256" key="8">
    <source>
        <dbReference type="ARBA" id="ARBA00022909"/>
    </source>
</evidence>
<dbReference type="FunFam" id="3.30.1130.10:FF:000002">
    <property type="entry name" value="7,8-dihydroneopterin aldolase"/>
    <property type="match status" value="1"/>
</dbReference>
<proteinExistence type="inferred from homology"/>
<sequence>MDIIFIRELRAETLVGIYAWERQVRQTIEIDLEIALPSSRACETDNVEDTIDYSRVVRRVHEELERHQFKLLEALAEHLARCIREEFKAPWVRVSVAKLRMMHGVKQLGVVIERGQRPG</sequence>
<dbReference type="SMART" id="SM00905">
    <property type="entry name" value="FolB"/>
    <property type="match status" value="1"/>
</dbReference>
<evidence type="ECO:0000313" key="17">
    <source>
        <dbReference type="Proteomes" id="UP000321201"/>
    </source>
</evidence>
<dbReference type="OrthoDB" id="5297888at2"/>
<dbReference type="Pfam" id="PF02152">
    <property type="entry name" value="FolB"/>
    <property type="match status" value="1"/>
</dbReference>
<evidence type="ECO:0000256" key="9">
    <source>
        <dbReference type="ARBA" id="ARBA00023235"/>
    </source>
</evidence>
<gene>
    <name evidence="16" type="ORF">FR698_03430</name>
</gene>
<dbReference type="GO" id="GO:0016853">
    <property type="term" value="F:isomerase activity"/>
    <property type="evidence" value="ECO:0007669"/>
    <property type="project" value="UniProtKB-KW"/>
</dbReference>
<dbReference type="PANTHER" id="PTHR42844:SF1">
    <property type="entry name" value="DIHYDRONEOPTERIN ALDOLASE 1-RELATED"/>
    <property type="match status" value="1"/>
</dbReference>
<evidence type="ECO:0000256" key="6">
    <source>
        <dbReference type="ARBA" id="ARBA00013043"/>
    </source>
</evidence>
<reference evidence="16 17" key="1">
    <citation type="submission" date="2019-08" db="EMBL/GenBank/DDBJ databases">
        <title>Pelomicrobium methylotrophicum gen. nov., sp. nov. a moderately thermophilic, facultatively anaerobic, lithoautotrophic and methylotrophic bacterium isolated from a terrestrial mud volcano.</title>
        <authorList>
            <person name="Slobodkina G.B."/>
            <person name="Merkel A.Y."/>
            <person name="Slobodkin A.I."/>
        </authorList>
    </citation>
    <scope>NUCLEOTIDE SEQUENCE [LARGE SCALE GENOMIC DNA]</scope>
    <source>
        <strain evidence="16 17">SM250</strain>
    </source>
</reference>
<comment type="catalytic activity">
    <reaction evidence="1">
        <text>7,8-dihydroneopterin = 7,8-dihydromonapterin</text>
        <dbReference type="Rhea" id="RHEA:45328"/>
        <dbReference type="ChEBI" id="CHEBI:17001"/>
        <dbReference type="ChEBI" id="CHEBI:71175"/>
        <dbReference type="EC" id="5.1.99.8"/>
    </reaction>
</comment>
<organism evidence="16 17">
    <name type="scientific">Pelomicrobium methylotrophicum</name>
    <dbReference type="NCBI Taxonomy" id="2602750"/>
    <lineage>
        <taxon>Bacteria</taxon>
        <taxon>Pseudomonadati</taxon>
        <taxon>Pseudomonadota</taxon>
        <taxon>Hydrogenophilia</taxon>
        <taxon>Hydrogenophilia incertae sedis</taxon>
        <taxon>Pelomicrobium</taxon>
    </lineage>
</organism>
<dbReference type="EC" id="5.1.99.8" evidence="5"/>
<evidence type="ECO:0000256" key="11">
    <source>
        <dbReference type="ARBA" id="ARBA00029947"/>
    </source>
</evidence>
<dbReference type="EC" id="4.1.2.25" evidence="6"/>